<name>A0A238D5T9_THIDL</name>
<evidence type="ECO:0000256" key="5">
    <source>
        <dbReference type="SAM" id="MobiDB-lite"/>
    </source>
</evidence>
<organism evidence="7 8">
    <name type="scientific">Thiomonas delicata</name>
    <name type="common">Thiomonas cuprina</name>
    <dbReference type="NCBI Taxonomy" id="364030"/>
    <lineage>
        <taxon>Bacteria</taxon>
        <taxon>Pseudomonadati</taxon>
        <taxon>Pseudomonadota</taxon>
        <taxon>Betaproteobacteria</taxon>
        <taxon>Burkholderiales</taxon>
        <taxon>Thiomonas</taxon>
    </lineage>
</organism>
<dbReference type="PANTHER" id="PTHR33823">
    <property type="entry name" value="RNA POLYMERASE-BINDING TRANSCRIPTION FACTOR DKSA-RELATED"/>
    <property type="match status" value="1"/>
</dbReference>
<gene>
    <name evidence="7" type="ORF">THIARS_70225</name>
</gene>
<keyword evidence="8" id="KW-1185">Reference proteome</keyword>
<evidence type="ECO:0000256" key="2">
    <source>
        <dbReference type="ARBA" id="ARBA00022771"/>
    </source>
</evidence>
<evidence type="ECO:0000313" key="8">
    <source>
        <dbReference type="Proteomes" id="UP000214566"/>
    </source>
</evidence>
<feature type="region of interest" description="Disordered" evidence="5">
    <location>
        <begin position="30"/>
        <end position="51"/>
    </location>
</feature>
<evidence type="ECO:0000256" key="4">
    <source>
        <dbReference type="PROSITE-ProRule" id="PRU00510"/>
    </source>
</evidence>
<dbReference type="PANTHER" id="PTHR33823:SF4">
    <property type="entry name" value="GENERAL STRESS PROTEIN 16O"/>
    <property type="match status" value="1"/>
</dbReference>
<dbReference type="GO" id="GO:0008270">
    <property type="term" value="F:zinc ion binding"/>
    <property type="evidence" value="ECO:0007669"/>
    <property type="project" value="UniProtKB-KW"/>
</dbReference>
<proteinExistence type="predicted"/>
<feature type="domain" description="Zinc finger DksA/TraR C4-type" evidence="6">
    <location>
        <begin position="87"/>
        <end position="122"/>
    </location>
</feature>
<keyword evidence="2" id="KW-0863">Zinc-finger</keyword>
<evidence type="ECO:0000259" key="6">
    <source>
        <dbReference type="Pfam" id="PF01258"/>
    </source>
</evidence>
<dbReference type="SUPFAM" id="SSF57716">
    <property type="entry name" value="Glucocorticoid receptor-like (DNA-binding domain)"/>
    <property type="match status" value="1"/>
</dbReference>
<evidence type="ECO:0000256" key="3">
    <source>
        <dbReference type="ARBA" id="ARBA00022833"/>
    </source>
</evidence>
<dbReference type="InterPro" id="IPR037187">
    <property type="entry name" value="DnaK_N"/>
</dbReference>
<dbReference type="Proteomes" id="UP000214566">
    <property type="component" value="Unassembled WGS sequence"/>
</dbReference>
<protein>
    <submittedName>
        <fullName evidence="7">Putative prokaryotic DksA/TraR C4 type</fullName>
    </submittedName>
</protein>
<dbReference type="PROSITE" id="PS51128">
    <property type="entry name" value="ZF_DKSA_2"/>
    <property type="match status" value="1"/>
</dbReference>
<dbReference type="Pfam" id="PF01258">
    <property type="entry name" value="zf-dskA_traR"/>
    <property type="match status" value="1"/>
</dbReference>
<dbReference type="InterPro" id="IPR000962">
    <property type="entry name" value="Znf_DskA_TraR"/>
</dbReference>
<dbReference type="AlphaFoldDB" id="A0A238D5T9"/>
<reference evidence="7 8" key="1">
    <citation type="submission" date="2016-06" db="EMBL/GenBank/DDBJ databases">
        <authorList>
            <person name="Kjaerup R.B."/>
            <person name="Dalgaard T.S."/>
            <person name="Juul-Madsen H.R."/>
        </authorList>
    </citation>
    <scope>NUCLEOTIDE SEQUENCE [LARGE SCALE GENOMIC DNA]</scope>
    <source>
        <strain evidence="7 8">DSM 16361</strain>
    </source>
</reference>
<keyword evidence="1" id="KW-0479">Metal-binding</keyword>
<feature type="zinc finger region" description="dksA C4-type" evidence="4">
    <location>
        <begin position="92"/>
        <end position="116"/>
    </location>
</feature>
<evidence type="ECO:0000256" key="1">
    <source>
        <dbReference type="ARBA" id="ARBA00022723"/>
    </source>
</evidence>
<dbReference type="Gene3D" id="1.20.120.910">
    <property type="entry name" value="DksA, coiled-coil domain"/>
    <property type="match status" value="1"/>
</dbReference>
<keyword evidence="3" id="KW-0862">Zinc</keyword>
<accession>A0A238D5T9</accession>
<dbReference type="EMBL" id="FLMQ01000056">
    <property type="protein sequence ID" value="SBP88605.1"/>
    <property type="molecule type" value="Genomic_DNA"/>
</dbReference>
<evidence type="ECO:0000313" key="7">
    <source>
        <dbReference type="EMBL" id="SBP88605.1"/>
    </source>
</evidence>
<dbReference type="SUPFAM" id="SSF109635">
    <property type="entry name" value="DnaK suppressor protein DksA, alpha-hairpin domain"/>
    <property type="match status" value="1"/>
</dbReference>
<sequence>MEADMPLTLEQQHSLEQALRQRRGEVLAELRDETRAEDGSMALPTHRSEAGDEAATDAMDAVDMAQALRDASELQRIDLALQRMETGQYGICLDCGEDIGLARLRAEPSALRCTACQLRHEKTYAGD</sequence>